<keyword evidence="6" id="KW-1185">Reference proteome</keyword>
<dbReference type="Proteomes" id="UP000315648">
    <property type="component" value="Unassembled WGS sequence"/>
</dbReference>
<evidence type="ECO:0000313" key="5">
    <source>
        <dbReference type="EMBL" id="TSJ77141.1"/>
    </source>
</evidence>
<evidence type="ECO:0000256" key="2">
    <source>
        <dbReference type="ARBA" id="ARBA00022898"/>
    </source>
</evidence>
<evidence type="ECO:0000256" key="1">
    <source>
        <dbReference type="ARBA" id="ARBA00001933"/>
    </source>
</evidence>
<keyword evidence="3" id="KW-0456">Lyase</keyword>
<dbReference type="GO" id="GO:0009097">
    <property type="term" value="P:isoleucine biosynthetic process"/>
    <property type="evidence" value="ECO:0007669"/>
    <property type="project" value="TreeGrafter"/>
</dbReference>
<comment type="cofactor">
    <cofactor evidence="1">
        <name>pyridoxal 5'-phosphate</name>
        <dbReference type="ChEBI" id="CHEBI:597326"/>
    </cofactor>
</comment>
<evidence type="ECO:0000313" key="6">
    <source>
        <dbReference type="Proteomes" id="UP000315648"/>
    </source>
</evidence>
<evidence type="ECO:0000259" key="4">
    <source>
        <dbReference type="Pfam" id="PF00291"/>
    </source>
</evidence>
<dbReference type="PANTHER" id="PTHR48078">
    <property type="entry name" value="THREONINE DEHYDRATASE, MITOCHONDRIAL-RELATED"/>
    <property type="match status" value="1"/>
</dbReference>
<keyword evidence="2" id="KW-0663">Pyridoxal phosphate</keyword>
<dbReference type="AlphaFoldDB" id="A0A556QKJ2"/>
<dbReference type="PANTHER" id="PTHR48078:SF19">
    <property type="entry name" value="ACT DOMAIN-CONTAINING PROTEIN"/>
    <property type="match status" value="1"/>
</dbReference>
<proteinExistence type="predicted"/>
<sequence>MDASRERIITLLNANFHQPRASQPGAFCCLYFPTFLRFSDFFSMNTSLLTLDDVLHAQTRLAGGVRVTPCAPSARLSDLAGMEIIAKHDYLQATGSFKERGARNALASLTPAQRARGVIAASAGNHALGLAFHGRELGVPVTVVMPRNAPRVKATRCHTLGARVVLHGDTYDEASVHAHALAVEQGLAYVHPFDDLSVIAGQGTLALEALLAEPDVDAFVVPVGGGGLLAGVATVVKALRPEVQVIGVEPAHAAGLVAARQAGRPVRTATLPSLADGLAVAQTGAHTFAHAHAFVDDVVTVSEDDLALALLAAHEAHGVTLEGAGATALAACLSGRLSSLAGKRVLVALTGANIDPANHARALRRARVLRAEQIAA</sequence>
<dbReference type="GO" id="GO:0004794">
    <property type="term" value="F:threonine deaminase activity"/>
    <property type="evidence" value="ECO:0007669"/>
    <property type="project" value="TreeGrafter"/>
</dbReference>
<dbReference type="GO" id="GO:0003941">
    <property type="term" value="F:L-serine ammonia-lyase activity"/>
    <property type="evidence" value="ECO:0007669"/>
    <property type="project" value="TreeGrafter"/>
</dbReference>
<protein>
    <submittedName>
        <fullName evidence="5">Threonine/serine dehydratase</fullName>
    </submittedName>
</protein>
<accession>A0A556QKJ2</accession>
<dbReference type="FunFam" id="3.40.50.1100:FF:000041">
    <property type="entry name" value="Threonine ammonia-lyase, variant"/>
    <property type="match status" value="1"/>
</dbReference>
<dbReference type="EMBL" id="VMBG01000002">
    <property type="protein sequence ID" value="TSJ77141.1"/>
    <property type="molecule type" value="Genomic_DNA"/>
</dbReference>
<comment type="caution">
    <text evidence="5">The sequence shown here is derived from an EMBL/GenBank/DDBJ whole genome shotgun (WGS) entry which is preliminary data.</text>
</comment>
<dbReference type="Pfam" id="PF00291">
    <property type="entry name" value="PALP"/>
    <property type="match status" value="1"/>
</dbReference>
<dbReference type="GO" id="GO:0006565">
    <property type="term" value="P:L-serine catabolic process"/>
    <property type="evidence" value="ECO:0007669"/>
    <property type="project" value="TreeGrafter"/>
</dbReference>
<reference evidence="5 6" key="1">
    <citation type="submission" date="2019-07" db="EMBL/GenBank/DDBJ databases">
        <title>Description of 53C-WASEF.</title>
        <authorList>
            <person name="Pitt A."/>
            <person name="Hahn M.W."/>
        </authorList>
    </citation>
    <scope>NUCLEOTIDE SEQUENCE [LARGE SCALE GENOMIC DNA]</scope>
    <source>
        <strain evidence="5 6">53C-WASEF</strain>
    </source>
</reference>
<feature type="domain" description="Tryptophan synthase beta chain-like PALP" evidence="4">
    <location>
        <begin position="63"/>
        <end position="351"/>
    </location>
</feature>
<dbReference type="InterPro" id="IPR036052">
    <property type="entry name" value="TrpB-like_PALP_sf"/>
</dbReference>
<dbReference type="InterPro" id="IPR050147">
    <property type="entry name" value="Ser/Thr_Dehydratase"/>
</dbReference>
<dbReference type="CDD" id="cd01562">
    <property type="entry name" value="Thr-dehyd"/>
    <property type="match status" value="1"/>
</dbReference>
<name>A0A556QKJ2_9BACT</name>
<organism evidence="5 6">
    <name type="scientific">Rariglobus hedericola</name>
    <dbReference type="NCBI Taxonomy" id="2597822"/>
    <lineage>
        <taxon>Bacteria</taxon>
        <taxon>Pseudomonadati</taxon>
        <taxon>Verrucomicrobiota</taxon>
        <taxon>Opitutia</taxon>
        <taxon>Opitutales</taxon>
        <taxon>Opitutaceae</taxon>
        <taxon>Rariglobus</taxon>
    </lineage>
</organism>
<dbReference type="OrthoDB" id="9811476at2"/>
<evidence type="ECO:0000256" key="3">
    <source>
        <dbReference type="ARBA" id="ARBA00023239"/>
    </source>
</evidence>
<dbReference type="SUPFAM" id="SSF53686">
    <property type="entry name" value="Tryptophan synthase beta subunit-like PLP-dependent enzymes"/>
    <property type="match status" value="1"/>
</dbReference>
<dbReference type="GO" id="GO:0006567">
    <property type="term" value="P:L-threonine catabolic process"/>
    <property type="evidence" value="ECO:0007669"/>
    <property type="project" value="TreeGrafter"/>
</dbReference>
<dbReference type="Gene3D" id="3.40.50.1100">
    <property type="match status" value="2"/>
</dbReference>
<gene>
    <name evidence="5" type="ORF">FPL22_13645</name>
</gene>
<dbReference type="InterPro" id="IPR001926">
    <property type="entry name" value="TrpB-like_PALP"/>
</dbReference>